<dbReference type="CDD" id="cd06529">
    <property type="entry name" value="S24_LexA-like"/>
    <property type="match status" value="1"/>
</dbReference>
<evidence type="ECO:0000313" key="5">
    <source>
        <dbReference type="EMBL" id="HJF30672.1"/>
    </source>
</evidence>
<dbReference type="PROSITE" id="PS50943">
    <property type="entry name" value="HTH_CROC1"/>
    <property type="match status" value="1"/>
</dbReference>
<dbReference type="Proteomes" id="UP000698173">
    <property type="component" value="Unassembled WGS sequence"/>
</dbReference>
<dbReference type="InterPro" id="IPR036286">
    <property type="entry name" value="LexA/Signal_pep-like_sf"/>
</dbReference>
<evidence type="ECO:0000313" key="6">
    <source>
        <dbReference type="Proteomes" id="UP000698173"/>
    </source>
</evidence>
<dbReference type="InterPro" id="IPR015927">
    <property type="entry name" value="Peptidase_S24_S26A/B/C"/>
</dbReference>
<dbReference type="PANTHER" id="PTHR40661:SF1">
    <property type="entry name" value="HTH CRO_C1-TYPE DOMAIN-CONTAINING PROTEIN"/>
    <property type="match status" value="1"/>
</dbReference>
<comment type="caution">
    <text evidence="5">The sequence shown here is derived from an EMBL/GenBank/DDBJ whole genome shotgun (WGS) entry which is preliminary data.</text>
</comment>
<dbReference type="Gene3D" id="2.10.109.10">
    <property type="entry name" value="Umud Fragment, subunit A"/>
    <property type="match status" value="1"/>
</dbReference>
<dbReference type="AlphaFoldDB" id="A0A921KBQ6"/>
<evidence type="ECO:0000259" key="4">
    <source>
        <dbReference type="PROSITE" id="PS50943"/>
    </source>
</evidence>
<keyword evidence="1" id="KW-0805">Transcription regulation</keyword>
<evidence type="ECO:0000256" key="2">
    <source>
        <dbReference type="ARBA" id="ARBA00023125"/>
    </source>
</evidence>
<keyword evidence="2" id="KW-0238">DNA-binding</keyword>
<dbReference type="InterPro" id="IPR010982">
    <property type="entry name" value="Lambda_DNA-bd_dom_sf"/>
</dbReference>
<feature type="domain" description="HTH cro/C1-type" evidence="4">
    <location>
        <begin position="7"/>
        <end position="62"/>
    </location>
</feature>
<organism evidence="5 6">
    <name type="scientific">Sporosarcina psychrophila</name>
    <name type="common">Bacillus psychrophilus</name>
    <dbReference type="NCBI Taxonomy" id="1476"/>
    <lineage>
        <taxon>Bacteria</taxon>
        <taxon>Bacillati</taxon>
        <taxon>Bacillota</taxon>
        <taxon>Bacilli</taxon>
        <taxon>Bacillales</taxon>
        <taxon>Caryophanaceae</taxon>
        <taxon>Sporosarcina</taxon>
    </lineage>
</organism>
<dbReference type="PANTHER" id="PTHR40661">
    <property type="match status" value="1"/>
</dbReference>
<dbReference type="SMART" id="SM00530">
    <property type="entry name" value="HTH_XRE"/>
    <property type="match status" value="1"/>
</dbReference>
<sequence length="225" mass="25472">MERGERLANYIEDKGYKVTSLAKESGVPYTTIRSMIERNLNNASIDNTIRICKVLGISVEDLLKEEVSGIDRISEDRAEYSLVSSTYDFYPVTVAAGLPSTIDGFTSNNVGNIKVPDSIMGKWAGQQDIYMMRINGDSMNNIFPSGSMIAVKKIEVDSLKDDDIVVFSNEHEYSVKRFYDDKENQRLIFSPDSKDRSFLDYSISYEEAKNLKIHGKVVIYIVEQD</sequence>
<dbReference type="InterPro" id="IPR039418">
    <property type="entry name" value="LexA-like"/>
</dbReference>
<dbReference type="EMBL" id="DYWT01000043">
    <property type="protein sequence ID" value="HJF30672.1"/>
    <property type="molecule type" value="Genomic_DNA"/>
</dbReference>
<keyword evidence="3" id="KW-0804">Transcription</keyword>
<gene>
    <name evidence="5" type="ORF">K8V56_02685</name>
</gene>
<reference evidence="5" key="1">
    <citation type="journal article" date="2021" name="PeerJ">
        <title>Extensive microbial diversity within the chicken gut microbiome revealed by metagenomics and culture.</title>
        <authorList>
            <person name="Gilroy R."/>
            <person name="Ravi A."/>
            <person name="Getino M."/>
            <person name="Pursley I."/>
            <person name="Horton D.L."/>
            <person name="Alikhan N.F."/>
            <person name="Baker D."/>
            <person name="Gharbi K."/>
            <person name="Hall N."/>
            <person name="Watson M."/>
            <person name="Adriaenssens E.M."/>
            <person name="Foster-Nyarko E."/>
            <person name="Jarju S."/>
            <person name="Secka A."/>
            <person name="Antonio M."/>
            <person name="Oren A."/>
            <person name="Chaudhuri R.R."/>
            <person name="La Ragione R."/>
            <person name="Hildebrand F."/>
            <person name="Pallen M.J."/>
        </authorList>
    </citation>
    <scope>NUCLEOTIDE SEQUENCE</scope>
    <source>
        <strain evidence="5">CHK171-7178</strain>
    </source>
</reference>
<name>A0A921KBQ6_SPOPS</name>
<dbReference type="Pfam" id="PF00717">
    <property type="entry name" value="Peptidase_S24"/>
    <property type="match status" value="1"/>
</dbReference>
<dbReference type="InterPro" id="IPR001387">
    <property type="entry name" value="Cro/C1-type_HTH"/>
</dbReference>
<accession>A0A921KBQ6</accession>
<reference evidence="5" key="2">
    <citation type="submission" date="2021-09" db="EMBL/GenBank/DDBJ databases">
        <authorList>
            <person name="Gilroy R."/>
        </authorList>
    </citation>
    <scope>NUCLEOTIDE SEQUENCE</scope>
    <source>
        <strain evidence="5">CHK171-7178</strain>
    </source>
</reference>
<dbReference type="GO" id="GO:0003677">
    <property type="term" value="F:DNA binding"/>
    <property type="evidence" value="ECO:0007669"/>
    <property type="project" value="UniProtKB-KW"/>
</dbReference>
<dbReference type="Gene3D" id="1.10.260.40">
    <property type="entry name" value="lambda repressor-like DNA-binding domains"/>
    <property type="match status" value="1"/>
</dbReference>
<dbReference type="SUPFAM" id="SSF51306">
    <property type="entry name" value="LexA/Signal peptidase"/>
    <property type="match status" value="1"/>
</dbReference>
<protein>
    <submittedName>
        <fullName evidence="5">XRE family transcriptional regulator</fullName>
    </submittedName>
</protein>
<dbReference type="SUPFAM" id="SSF47413">
    <property type="entry name" value="lambda repressor-like DNA-binding domains"/>
    <property type="match status" value="1"/>
</dbReference>
<proteinExistence type="predicted"/>
<evidence type="ECO:0000256" key="3">
    <source>
        <dbReference type="ARBA" id="ARBA00023163"/>
    </source>
</evidence>
<dbReference type="Pfam" id="PF13443">
    <property type="entry name" value="HTH_26"/>
    <property type="match status" value="1"/>
</dbReference>
<dbReference type="CDD" id="cd00093">
    <property type="entry name" value="HTH_XRE"/>
    <property type="match status" value="1"/>
</dbReference>
<evidence type="ECO:0000256" key="1">
    <source>
        <dbReference type="ARBA" id="ARBA00023015"/>
    </source>
</evidence>